<evidence type="ECO:0000256" key="7">
    <source>
        <dbReference type="RuleBase" id="RU003792"/>
    </source>
</evidence>
<feature type="domain" description="Pseudouridine synthase I TruA alpha/beta" evidence="8">
    <location>
        <begin position="46"/>
        <end position="133"/>
    </location>
</feature>
<keyword evidence="3 4" id="KW-0413">Isomerase</keyword>
<comment type="catalytic activity">
    <reaction evidence="4 7">
        <text>uridine(38/39/40) in tRNA = pseudouridine(38/39/40) in tRNA</text>
        <dbReference type="Rhea" id="RHEA:22376"/>
        <dbReference type="Rhea" id="RHEA-COMP:10085"/>
        <dbReference type="Rhea" id="RHEA-COMP:10087"/>
        <dbReference type="ChEBI" id="CHEBI:65314"/>
        <dbReference type="ChEBI" id="CHEBI:65315"/>
        <dbReference type="EC" id="5.4.99.12"/>
    </reaction>
</comment>
<evidence type="ECO:0000313" key="10">
    <source>
        <dbReference type="Proteomes" id="UP000243525"/>
    </source>
</evidence>
<feature type="domain" description="Pseudouridine synthase I TruA alpha/beta" evidence="8">
    <location>
        <begin position="187"/>
        <end position="281"/>
    </location>
</feature>
<evidence type="ECO:0000256" key="2">
    <source>
        <dbReference type="ARBA" id="ARBA00022694"/>
    </source>
</evidence>
<keyword evidence="10" id="KW-1185">Reference proteome</keyword>
<feature type="binding site" evidence="4 6">
    <location>
        <position position="148"/>
    </location>
    <ligand>
        <name>substrate</name>
    </ligand>
</feature>
<dbReference type="InterPro" id="IPR020097">
    <property type="entry name" value="PsdUridine_synth_TruA_a/b_dom"/>
</dbReference>
<dbReference type="InterPro" id="IPR020103">
    <property type="entry name" value="PsdUridine_synth_cat_dom_sf"/>
</dbReference>
<accession>A0A2T5BXK4</accession>
<dbReference type="GO" id="GO:0003723">
    <property type="term" value="F:RNA binding"/>
    <property type="evidence" value="ECO:0007669"/>
    <property type="project" value="InterPro"/>
</dbReference>
<feature type="active site" description="Nucleophile" evidence="4 5">
    <location>
        <position position="89"/>
    </location>
</feature>
<dbReference type="GO" id="GO:0160147">
    <property type="term" value="F:tRNA pseudouridine(38-40) synthase activity"/>
    <property type="evidence" value="ECO:0007669"/>
    <property type="project" value="UniProtKB-EC"/>
</dbReference>
<dbReference type="FunFam" id="3.30.70.580:FF:000001">
    <property type="entry name" value="tRNA pseudouridine synthase A"/>
    <property type="match status" value="1"/>
</dbReference>
<dbReference type="PANTHER" id="PTHR11142">
    <property type="entry name" value="PSEUDOURIDYLATE SYNTHASE"/>
    <property type="match status" value="1"/>
</dbReference>
<proteinExistence type="inferred from homology"/>
<dbReference type="PIRSF" id="PIRSF001430">
    <property type="entry name" value="tRNA_psdUrid_synth"/>
    <property type="match status" value="1"/>
</dbReference>
<dbReference type="InterPro" id="IPR020094">
    <property type="entry name" value="TruA/RsuA/RluB/E/F_N"/>
</dbReference>
<dbReference type="SUPFAM" id="SSF55120">
    <property type="entry name" value="Pseudouridine synthase"/>
    <property type="match status" value="1"/>
</dbReference>
<dbReference type="Gene3D" id="3.30.70.580">
    <property type="entry name" value="Pseudouridine synthase I, catalytic domain, N-terminal subdomain"/>
    <property type="match status" value="1"/>
</dbReference>
<dbReference type="EC" id="5.4.99.12" evidence="4"/>
<name>A0A2T5BXK4_9BACT</name>
<evidence type="ECO:0000313" key="9">
    <source>
        <dbReference type="EMBL" id="PTN05593.1"/>
    </source>
</evidence>
<comment type="function">
    <text evidence="4">Formation of pseudouridine at positions 38, 39 and 40 in the anticodon stem and loop of transfer RNAs.</text>
</comment>
<dbReference type="CDD" id="cd02570">
    <property type="entry name" value="PseudoU_synth_EcTruA"/>
    <property type="match status" value="1"/>
</dbReference>
<sequence>MLKVVKCYVWTRAVKINKIGHSVKECILFYFKNRLILKQRYFIELAYNGTRFHGWQIQPKSKSIQEELQRALSTICREHIAVTGAGRTDTGVHASYYVAHFDSEKEQLDDAQFVYKMNRFLGMDIAIFNIVKVDREAHARFGAISRTYHYFITQQKDPFALETAWYNSRSLNVDRMNEACRILFDFEDFTSFSKLHTDVKTNNCKIYQAEWIRNGQQLKFVVKADRFLRNMVRAIVGTLVEVGLGKLTIDDFRRVIETQDRGAAGVSVPACGLFLTDIEYPEAVFKRTVIPDQSN</sequence>
<evidence type="ECO:0000256" key="3">
    <source>
        <dbReference type="ARBA" id="ARBA00023235"/>
    </source>
</evidence>
<dbReference type="NCBIfam" id="TIGR00071">
    <property type="entry name" value="hisT_truA"/>
    <property type="match status" value="1"/>
</dbReference>
<evidence type="ECO:0000256" key="4">
    <source>
        <dbReference type="HAMAP-Rule" id="MF_00171"/>
    </source>
</evidence>
<comment type="similarity">
    <text evidence="1 4 7">Belongs to the tRNA pseudouridine synthase TruA family.</text>
</comment>
<comment type="caution">
    <text evidence="9">The sequence shown here is derived from an EMBL/GenBank/DDBJ whole genome shotgun (WGS) entry which is preliminary data.</text>
</comment>
<evidence type="ECO:0000256" key="5">
    <source>
        <dbReference type="PIRSR" id="PIRSR001430-1"/>
    </source>
</evidence>
<comment type="subunit">
    <text evidence="4">Homodimer.</text>
</comment>
<gene>
    <name evidence="4" type="primary">truA</name>
    <name evidence="9" type="ORF">C8N47_12612</name>
</gene>
<evidence type="ECO:0000256" key="6">
    <source>
        <dbReference type="PIRSR" id="PIRSR001430-2"/>
    </source>
</evidence>
<comment type="caution">
    <text evidence="4">Lacks conserved residue(s) required for the propagation of feature annotation.</text>
</comment>
<evidence type="ECO:0000259" key="8">
    <source>
        <dbReference type="Pfam" id="PF01416"/>
    </source>
</evidence>
<dbReference type="EMBL" id="QAAD01000026">
    <property type="protein sequence ID" value="PTN05593.1"/>
    <property type="molecule type" value="Genomic_DNA"/>
</dbReference>
<keyword evidence="2 4" id="KW-0819">tRNA processing</keyword>
<dbReference type="InterPro" id="IPR001406">
    <property type="entry name" value="PsdUridine_synth_TruA"/>
</dbReference>
<reference evidence="9 10" key="1">
    <citation type="submission" date="2018-04" db="EMBL/GenBank/DDBJ databases">
        <title>Genomic Encyclopedia of Archaeal and Bacterial Type Strains, Phase II (KMG-II): from individual species to whole genera.</title>
        <authorList>
            <person name="Goeker M."/>
        </authorList>
    </citation>
    <scope>NUCLEOTIDE SEQUENCE [LARGE SCALE GENOMIC DNA]</scope>
    <source>
        <strain evidence="9 10">DSM 28823</strain>
    </source>
</reference>
<dbReference type="InterPro" id="IPR020095">
    <property type="entry name" value="PsdUridine_synth_TruA_C"/>
</dbReference>
<dbReference type="Gene3D" id="3.30.70.660">
    <property type="entry name" value="Pseudouridine synthase I, catalytic domain, C-terminal subdomain"/>
    <property type="match status" value="1"/>
</dbReference>
<protein>
    <recommendedName>
        <fullName evidence="4">tRNA pseudouridine synthase A</fullName>
        <ecNumber evidence="4">5.4.99.12</ecNumber>
    </recommendedName>
    <alternativeName>
        <fullName evidence="4">tRNA pseudouridine(38-40) synthase</fullName>
    </alternativeName>
    <alternativeName>
        <fullName evidence="4">tRNA pseudouridylate synthase I</fullName>
    </alternativeName>
    <alternativeName>
        <fullName evidence="4">tRNA-uridine isomerase I</fullName>
    </alternativeName>
</protein>
<dbReference type="GO" id="GO:0031119">
    <property type="term" value="P:tRNA pseudouridine synthesis"/>
    <property type="evidence" value="ECO:0007669"/>
    <property type="project" value="UniProtKB-UniRule"/>
</dbReference>
<evidence type="ECO:0000256" key="1">
    <source>
        <dbReference type="ARBA" id="ARBA00009375"/>
    </source>
</evidence>
<dbReference type="PANTHER" id="PTHR11142:SF0">
    <property type="entry name" value="TRNA PSEUDOURIDINE SYNTHASE-LIKE 1"/>
    <property type="match status" value="1"/>
</dbReference>
<dbReference type="AlphaFoldDB" id="A0A2T5BXK4"/>
<dbReference type="Pfam" id="PF01416">
    <property type="entry name" value="PseudoU_synth_1"/>
    <property type="match status" value="2"/>
</dbReference>
<dbReference type="Proteomes" id="UP000243525">
    <property type="component" value="Unassembled WGS sequence"/>
</dbReference>
<dbReference type="HAMAP" id="MF_00171">
    <property type="entry name" value="TruA"/>
    <property type="match status" value="1"/>
</dbReference>
<organism evidence="9 10">
    <name type="scientific">Mangrovibacterium marinum</name>
    <dbReference type="NCBI Taxonomy" id="1639118"/>
    <lineage>
        <taxon>Bacteria</taxon>
        <taxon>Pseudomonadati</taxon>
        <taxon>Bacteroidota</taxon>
        <taxon>Bacteroidia</taxon>
        <taxon>Marinilabiliales</taxon>
        <taxon>Prolixibacteraceae</taxon>
        <taxon>Mangrovibacterium</taxon>
    </lineage>
</organism>